<dbReference type="SFLD" id="SFLDG01129">
    <property type="entry name" value="C1.5:_HAD__Beta-PGM__Phosphata"/>
    <property type="match status" value="1"/>
</dbReference>
<organism evidence="1 2">
    <name type="scientific">Parabacteroides absconsus</name>
    <dbReference type="NCBI Taxonomy" id="2951805"/>
    <lineage>
        <taxon>Bacteria</taxon>
        <taxon>Pseudomonadati</taxon>
        <taxon>Bacteroidota</taxon>
        <taxon>Bacteroidia</taxon>
        <taxon>Bacteroidales</taxon>
        <taxon>Tannerellaceae</taxon>
        <taxon>Parabacteroides</taxon>
    </lineage>
</organism>
<evidence type="ECO:0000313" key="1">
    <source>
        <dbReference type="EMBL" id="WWV67079.1"/>
    </source>
</evidence>
<dbReference type="InterPro" id="IPR036412">
    <property type="entry name" value="HAD-like_sf"/>
</dbReference>
<proteinExistence type="predicted"/>
<dbReference type="SFLD" id="SFLDS00003">
    <property type="entry name" value="Haloacid_Dehalogenase"/>
    <property type="match status" value="1"/>
</dbReference>
<dbReference type="Pfam" id="PF00702">
    <property type="entry name" value="Hydrolase"/>
    <property type="match status" value="1"/>
</dbReference>
<dbReference type="Proteomes" id="UP001320603">
    <property type="component" value="Chromosome"/>
</dbReference>
<dbReference type="CDD" id="cd02603">
    <property type="entry name" value="HAD_sEH-N_like"/>
    <property type="match status" value="1"/>
</dbReference>
<name>A0ABZ2IQU7_9BACT</name>
<dbReference type="Gene3D" id="3.40.50.1000">
    <property type="entry name" value="HAD superfamily/HAD-like"/>
    <property type="match status" value="1"/>
</dbReference>
<sequence>MVKGIKNLIFDFGGVLINLDRTACREAFEKLGIASIHESVLDDYRQKELYMQLESGNISAAAFRASMRRLSDQQLTDSQIDEAWVSILGDIPSYKLDWLLELRKQYHILLLSNTNSIHWQWAVQNRFQYKGHKVDDFFDRIYLSYELHMQKPDVEIFKFVLQDSMITADSTFFIDDSAINCKAAEAVGIQTYCCPAGSDWTFLFK</sequence>
<dbReference type="InterPro" id="IPR006439">
    <property type="entry name" value="HAD-SF_hydro_IA"/>
</dbReference>
<dbReference type="PANTHER" id="PTHR43611">
    <property type="entry name" value="ALPHA-D-GLUCOSE 1-PHOSPHATE PHOSPHATASE"/>
    <property type="match status" value="1"/>
</dbReference>
<keyword evidence="2" id="KW-1185">Reference proteome</keyword>
<dbReference type="PANTHER" id="PTHR43611:SF3">
    <property type="entry name" value="FLAVIN MONONUCLEOTIDE HYDROLASE 1, CHLOROPLATIC"/>
    <property type="match status" value="1"/>
</dbReference>
<protein>
    <submittedName>
        <fullName evidence="1">HAD family phosphatase</fullName>
    </submittedName>
</protein>
<dbReference type="NCBIfam" id="TIGR01509">
    <property type="entry name" value="HAD-SF-IA-v3"/>
    <property type="match status" value="1"/>
</dbReference>
<dbReference type="InterPro" id="IPR023198">
    <property type="entry name" value="PGP-like_dom2"/>
</dbReference>
<dbReference type="RefSeq" id="WP_251966467.1">
    <property type="nucleotide sequence ID" value="NZ_CP146284.1"/>
</dbReference>
<accession>A0ABZ2IQU7</accession>
<dbReference type="EMBL" id="CP146284">
    <property type="protein sequence ID" value="WWV67079.1"/>
    <property type="molecule type" value="Genomic_DNA"/>
</dbReference>
<evidence type="ECO:0000313" key="2">
    <source>
        <dbReference type="Proteomes" id="UP001320603"/>
    </source>
</evidence>
<reference evidence="1 2" key="1">
    <citation type="submission" date="2024-02" db="EMBL/GenBank/DDBJ databases">
        <title>Whole genome sequencing of Parabacteroides sp. AD58.</title>
        <authorList>
            <person name="Chaplin A.V."/>
            <person name="Pikina A.P."/>
            <person name="Sokolova S.R."/>
            <person name="Korostin D.O."/>
            <person name="Efimov B.A."/>
        </authorList>
    </citation>
    <scope>NUCLEOTIDE SEQUENCE [LARGE SCALE GENOMIC DNA]</scope>
    <source>
        <strain evidence="1 2">AD58</strain>
    </source>
</reference>
<gene>
    <name evidence="1" type="ORF">NEE14_003575</name>
</gene>
<dbReference type="SUPFAM" id="SSF56784">
    <property type="entry name" value="HAD-like"/>
    <property type="match status" value="1"/>
</dbReference>
<dbReference type="Gene3D" id="1.10.150.240">
    <property type="entry name" value="Putative phosphatase, domain 2"/>
    <property type="match status" value="1"/>
</dbReference>
<dbReference type="InterPro" id="IPR023214">
    <property type="entry name" value="HAD_sf"/>
</dbReference>